<accession>A0A9Q0YPY2</accession>
<feature type="signal peptide" evidence="1">
    <location>
        <begin position="1"/>
        <end position="21"/>
    </location>
</feature>
<gene>
    <name evidence="2" type="ORF">HOLleu_32957</name>
</gene>
<feature type="chain" id="PRO_5040459688" evidence="1">
    <location>
        <begin position="22"/>
        <end position="188"/>
    </location>
</feature>
<evidence type="ECO:0000313" key="2">
    <source>
        <dbReference type="EMBL" id="KAJ8025410.1"/>
    </source>
</evidence>
<name>A0A9Q0YPY2_HOLLE</name>
<evidence type="ECO:0000256" key="1">
    <source>
        <dbReference type="SAM" id="SignalP"/>
    </source>
</evidence>
<organism evidence="2 3">
    <name type="scientific">Holothuria leucospilota</name>
    <name type="common">Black long sea cucumber</name>
    <name type="synonym">Mertensiothuria leucospilota</name>
    <dbReference type="NCBI Taxonomy" id="206669"/>
    <lineage>
        <taxon>Eukaryota</taxon>
        <taxon>Metazoa</taxon>
        <taxon>Echinodermata</taxon>
        <taxon>Eleutherozoa</taxon>
        <taxon>Echinozoa</taxon>
        <taxon>Holothuroidea</taxon>
        <taxon>Aspidochirotacea</taxon>
        <taxon>Aspidochirotida</taxon>
        <taxon>Holothuriidae</taxon>
        <taxon>Holothuria</taxon>
    </lineage>
</organism>
<proteinExistence type="predicted"/>
<dbReference type="Proteomes" id="UP001152320">
    <property type="component" value="Chromosome 17"/>
</dbReference>
<evidence type="ECO:0000313" key="3">
    <source>
        <dbReference type="Proteomes" id="UP001152320"/>
    </source>
</evidence>
<keyword evidence="3" id="KW-1185">Reference proteome</keyword>
<reference evidence="2" key="1">
    <citation type="submission" date="2021-10" db="EMBL/GenBank/DDBJ databases">
        <title>Tropical sea cucumber genome reveals ecological adaptation and Cuvierian tubules defense mechanism.</title>
        <authorList>
            <person name="Chen T."/>
        </authorList>
    </citation>
    <scope>NUCLEOTIDE SEQUENCE</scope>
    <source>
        <strain evidence="2">Nanhai2018</strain>
        <tissue evidence="2">Muscle</tissue>
    </source>
</reference>
<dbReference type="EMBL" id="JAIZAY010000017">
    <property type="protein sequence ID" value="KAJ8025410.1"/>
    <property type="molecule type" value="Genomic_DNA"/>
</dbReference>
<comment type="caution">
    <text evidence="2">The sequence shown here is derived from an EMBL/GenBank/DDBJ whole genome shotgun (WGS) entry which is preliminary data.</text>
</comment>
<sequence length="188" mass="20667">MHLPSAFIHCHLCALTRFCISSEIHWRIDNCVQLDCIIRDLWLGLHQWRTSAVPKIGACSGGELVTPSGAGWGVPSGGTKSSTTEGRLGRESVREVAGYEGRWSLPGCRPEYVLNWHACEEGPRSRLAPDLMQIRCSKGASVWTLRILRITKAKSVAHNFILLPAAMCNLKRVTASPVQLSSFICGNL</sequence>
<keyword evidence="1" id="KW-0732">Signal</keyword>
<dbReference type="AlphaFoldDB" id="A0A9Q0YPY2"/>
<protein>
    <submittedName>
        <fullName evidence="2">Uncharacterized protein</fullName>
    </submittedName>
</protein>